<dbReference type="GO" id="GO:0030976">
    <property type="term" value="F:thiamine pyrophosphate binding"/>
    <property type="evidence" value="ECO:0007669"/>
    <property type="project" value="TreeGrafter"/>
</dbReference>
<dbReference type="GO" id="GO:0030975">
    <property type="term" value="F:thiamine binding"/>
    <property type="evidence" value="ECO:0007669"/>
    <property type="project" value="TreeGrafter"/>
</dbReference>
<feature type="chain" id="PRO_5020830097" evidence="6">
    <location>
        <begin position="28"/>
        <end position="351"/>
    </location>
</feature>
<comment type="caution">
    <text evidence="7">The sequence shown here is derived from an EMBL/GenBank/DDBJ whole genome shotgun (WGS) entry which is preliminary data.</text>
</comment>
<dbReference type="Pfam" id="PF13416">
    <property type="entry name" value="SBP_bac_8"/>
    <property type="match status" value="1"/>
</dbReference>
<dbReference type="Proteomes" id="UP000292302">
    <property type="component" value="Unassembled WGS sequence"/>
</dbReference>
<feature type="signal peptide" evidence="6">
    <location>
        <begin position="1"/>
        <end position="27"/>
    </location>
</feature>
<evidence type="ECO:0000313" key="7">
    <source>
        <dbReference type="EMBL" id="TBU81030.1"/>
    </source>
</evidence>
<evidence type="ECO:0000256" key="5">
    <source>
        <dbReference type="ARBA" id="ARBA00022764"/>
    </source>
</evidence>
<sequence>MFKHLRPCIRAAIGLSILAGASTSALADSSSLTVISFGGATKVAQTAAYFKPFEQSGAAKVIAGEYNGELSRVKAMVDVGQVTWDVVEVESPELQRGCEEGLFERLDPAILGDTANFIPGTVSECGVASYVWSMVLAYNGDKLKTAPKSWQDFWDLKQFPGKRGLRKGAKYTLEAALLADGVSREELYKVLATPEGVNRAFKKLDEIKPSIQWWEAGAQPPQWLLAGDVAMSAAYNGRVGVAQKEGANLAIVWNGSLYDPDHWAIVSGSPNKAVAEQFIKFASQADTQKVFSSQIPYGPVHKQALAELPAEVRAQLPTAEANMAGAQLVNAEFWIDHGEELEERFNAWAAR</sequence>
<keyword evidence="5" id="KW-0574">Periplasm</keyword>
<keyword evidence="8" id="KW-1185">Reference proteome</keyword>
<dbReference type="AlphaFoldDB" id="A0A4Q9QNX0"/>
<reference evidence="7 8" key="1">
    <citation type="submission" date="2018-06" db="EMBL/GenBank/DDBJ databases">
        <title>Three novel Pseudomonas species isolated from symptomatic oak.</title>
        <authorList>
            <person name="Bueno-Gonzalez V."/>
            <person name="Brady C."/>
        </authorList>
    </citation>
    <scope>NUCLEOTIDE SEQUENCE [LARGE SCALE GENOMIC DNA]</scope>
    <source>
        <strain evidence="7 8">P9A</strain>
    </source>
</reference>
<keyword evidence="4 6" id="KW-0732">Signal</keyword>
<proteinExistence type="inferred from homology"/>
<organism evidence="7 8">
    <name type="scientific">Phytopseudomonas daroniae</name>
    <dbReference type="NCBI Taxonomy" id="2487519"/>
    <lineage>
        <taxon>Bacteria</taxon>
        <taxon>Pseudomonadati</taxon>
        <taxon>Pseudomonadota</taxon>
        <taxon>Gammaproteobacteria</taxon>
        <taxon>Pseudomonadales</taxon>
        <taxon>Pseudomonadaceae</taxon>
        <taxon>Phytopseudomonas</taxon>
    </lineage>
</organism>
<dbReference type="SUPFAM" id="SSF53850">
    <property type="entry name" value="Periplasmic binding protein-like II"/>
    <property type="match status" value="1"/>
</dbReference>
<dbReference type="CDD" id="cd13589">
    <property type="entry name" value="PBP2_polyamine_RpCGA009"/>
    <property type="match status" value="1"/>
</dbReference>
<dbReference type="PANTHER" id="PTHR30006">
    <property type="entry name" value="THIAMINE-BINDING PERIPLASMIC PROTEIN-RELATED"/>
    <property type="match status" value="1"/>
</dbReference>
<gene>
    <name evidence="7" type="ORF">DNK06_07890</name>
</gene>
<comment type="similarity">
    <text evidence="2">Belongs to the bacterial solute-binding protein 1 family.</text>
</comment>
<evidence type="ECO:0000256" key="1">
    <source>
        <dbReference type="ARBA" id="ARBA00004418"/>
    </source>
</evidence>
<dbReference type="RefSeq" id="WP_131179485.1">
    <property type="nucleotide sequence ID" value="NZ_QJUI01000006.1"/>
</dbReference>
<evidence type="ECO:0000256" key="4">
    <source>
        <dbReference type="ARBA" id="ARBA00022729"/>
    </source>
</evidence>
<comment type="subcellular location">
    <subcellularLocation>
        <location evidence="1">Periplasm</location>
    </subcellularLocation>
</comment>
<dbReference type="PANTHER" id="PTHR30006:SF3">
    <property type="entry name" value="THIAMINE-BINDING PERIPLASMIC PROTEIN"/>
    <property type="match status" value="1"/>
</dbReference>
<evidence type="ECO:0000313" key="8">
    <source>
        <dbReference type="Proteomes" id="UP000292302"/>
    </source>
</evidence>
<dbReference type="Gene3D" id="3.40.190.10">
    <property type="entry name" value="Periplasmic binding protein-like II"/>
    <property type="match status" value="2"/>
</dbReference>
<evidence type="ECO:0000256" key="2">
    <source>
        <dbReference type="ARBA" id="ARBA00008520"/>
    </source>
</evidence>
<evidence type="ECO:0000256" key="6">
    <source>
        <dbReference type="SAM" id="SignalP"/>
    </source>
</evidence>
<keyword evidence="3" id="KW-0813">Transport</keyword>
<dbReference type="EMBL" id="QJUI01000006">
    <property type="protein sequence ID" value="TBU81030.1"/>
    <property type="molecule type" value="Genomic_DNA"/>
</dbReference>
<name>A0A4Q9QNX0_9GAMM</name>
<dbReference type="OrthoDB" id="7053620at2"/>
<accession>A0A4Q9QNX0</accession>
<protein>
    <submittedName>
        <fullName evidence="7">Spermidine/putrescine ABC transporter substrate-binding protein</fullName>
    </submittedName>
</protein>
<evidence type="ECO:0000256" key="3">
    <source>
        <dbReference type="ARBA" id="ARBA00022448"/>
    </source>
</evidence>
<dbReference type="InterPro" id="IPR006059">
    <property type="entry name" value="SBP"/>
</dbReference>
<dbReference type="GO" id="GO:0015888">
    <property type="term" value="P:thiamine transport"/>
    <property type="evidence" value="ECO:0007669"/>
    <property type="project" value="TreeGrafter"/>
</dbReference>
<dbReference type="GO" id="GO:0030288">
    <property type="term" value="C:outer membrane-bounded periplasmic space"/>
    <property type="evidence" value="ECO:0007669"/>
    <property type="project" value="TreeGrafter"/>
</dbReference>